<dbReference type="PANTHER" id="PTHR10224">
    <property type="entry name" value="ES1 PROTEIN HOMOLOG, MITOCHONDRIAL"/>
    <property type="match status" value="1"/>
</dbReference>
<dbReference type="OrthoDB" id="543156at2759"/>
<proteinExistence type="predicted"/>
<evidence type="ECO:0000313" key="1">
    <source>
        <dbReference type="EMBL" id="GMI26659.1"/>
    </source>
</evidence>
<name>A0A9W7L2U9_9STRA</name>
<dbReference type="InterPro" id="IPR029062">
    <property type="entry name" value="Class_I_gatase-like"/>
</dbReference>
<protein>
    <recommendedName>
        <fullName evidence="3">DJ-1/PfpI domain-containing protein</fullName>
    </recommendedName>
</protein>
<dbReference type="Gene3D" id="3.40.50.880">
    <property type="match status" value="1"/>
</dbReference>
<dbReference type="EMBL" id="BRXZ01008461">
    <property type="protein sequence ID" value="GMI26659.1"/>
    <property type="molecule type" value="Genomic_DNA"/>
</dbReference>
<dbReference type="PANTHER" id="PTHR10224:SF12">
    <property type="entry name" value="GLYOXALASE ELBB"/>
    <property type="match status" value="1"/>
</dbReference>
<evidence type="ECO:0000313" key="2">
    <source>
        <dbReference type="Proteomes" id="UP001165082"/>
    </source>
</evidence>
<accession>A0A9W7L2U9</accession>
<dbReference type="AlphaFoldDB" id="A0A9W7L2U9"/>
<comment type="caution">
    <text evidence="1">The sequence shown here is derived from an EMBL/GenBank/DDBJ whole genome shotgun (WGS) entry which is preliminary data.</text>
</comment>
<keyword evidence="2" id="KW-1185">Reference proteome</keyword>
<organism evidence="1 2">
    <name type="scientific">Triparma retinervis</name>
    <dbReference type="NCBI Taxonomy" id="2557542"/>
    <lineage>
        <taxon>Eukaryota</taxon>
        <taxon>Sar</taxon>
        <taxon>Stramenopiles</taxon>
        <taxon>Ochrophyta</taxon>
        <taxon>Bolidophyceae</taxon>
        <taxon>Parmales</taxon>
        <taxon>Triparmaceae</taxon>
        <taxon>Triparma</taxon>
    </lineage>
</organism>
<gene>
    <name evidence="1" type="ORF">TrRE_jg4051</name>
</gene>
<reference evidence="1" key="1">
    <citation type="submission" date="2022-07" db="EMBL/GenBank/DDBJ databases">
        <title>Genome analysis of Parmales, a sister group of diatoms, reveals the evolutionary specialization of diatoms from phago-mixotrophs to photoautotrophs.</title>
        <authorList>
            <person name="Ban H."/>
            <person name="Sato S."/>
            <person name="Yoshikawa S."/>
            <person name="Kazumasa Y."/>
            <person name="Nakamura Y."/>
            <person name="Ichinomiya M."/>
            <person name="Saitoh K."/>
            <person name="Sato N."/>
            <person name="Blanc-Mathieu R."/>
            <person name="Endo H."/>
            <person name="Kuwata A."/>
            <person name="Ogata H."/>
        </authorList>
    </citation>
    <scope>NUCLEOTIDE SEQUENCE</scope>
</reference>
<sequence length="116" mass="12251">MEVDADLARVLDDFKGESKPIGMCCIAPTILAKRFGAKGVNLTVGMSGGDEDVWPYSGAAGACEAMGAKHTDADVEEVVVDLENKIVTSPAYMKNAEPHEVHGSVGRMIKGVMDLI</sequence>
<dbReference type="Proteomes" id="UP001165082">
    <property type="component" value="Unassembled WGS sequence"/>
</dbReference>
<dbReference type="SUPFAM" id="SSF52317">
    <property type="entry name" value="Class I glutamine amidotransferase-like"/>
    <property type="match status" value="1"/>
</dbReference>
<evidence type="ECO:0008006" key="3">
    <source>
        <dbReference type="Google" id="ProtNLM"/>
    </source>
</evidence>